<organism evidence="14 15">
    <name type="scientific">Prorocentrum cordatum</name>
    <dbReference type="NCBI Taxonomy" id="2364126"/>
    <lineage>
        <taxon>Eukaryota</taxon>
        <taxon>Sar</taxon>
        <taxon>Alveolata</taxon>
        <taxon>Dinophyceae</taxon>
        <taxon>Prorocentrales</taxon>
        <taxon>Prorocentraceae</taxon>
        <taxon>Prorocentrum</taxon>
    </lineage>
</organism>
<comment type="catalytic activity">
    <reaction evidence="10">
        <text>O-phospho-L-seryl-[protein] + H2O = L-seryl-[protein] + phosphate</text>
        <dbReference type="Rhea" id="RHEA:20629"/>
        <dbReference type="Rhea" id="RHEA-COMP:9863"/>
        <dbReference type="Rhea" id="RHEA-COMP:11604"/>
        <dbReference type="ChEBI" id="CHEBI:15377"/>
        <dbReference type="ChEBI" id="CHEBI:29999"/>
        <dbReference type="ChEBI" id="CHEBI:43474"/>
        <dbReference type="ChEBI" id="CHEBI:83421"/>
        <dbReference type="EC" id="3.1.3.16"/>
    </reaction>
</comment>
<dbReference type="InterPro" id="IPR036457">
    <property type="entry name" value="PPM-type-like_dom_sf"/>
</dbReference>
<evidence type="ECO:0000256" key="3">
    <source>
        <dbReference type="ARBA" id="ARBA00006702"/>
    </source>
</evidence>
<comment type="caution">
    <text evidence="14">The sequence shown here is derived from an EMBL/GenBank/DDBJ whole genome shotgun (WGS) entry which is preliminary data.</text>
</comment>
<dbReference type="SMART" id="SM00332">
    <property type="entry name" value="PP2Cc"/>
    <property type="match status" value="1"/>
</dbReference>
<keyword evidence="5" id="KW-0479">Metal-binding</keyword>
<evidence type="ECO:0000256" key="12">
    <source>
        <dbReference type="RuleBase" id="RU003465"/>
    </source>
</evidence>
<dbReference type="PROSITE" id="PS51746">
    <property type="entry name" value="PPM_2"/>
    <property type="match status" value="1"/>
</dbReference>
<dbReference type="PANTHER" id="PTHR13832">
    <property type="entry name" value="PROTEIN PHOSPHATASE 2C"/>
    <property type="match status" value="1"/>
</dbReference>
<dbReference type="Pfam" id="PF00481">
    <property type="entry name" value="PP2C"/>
    <property type="match status" value="1"/>
</dbReference>
<accession>A0ABN9U8A6</accession>
<name>A0ABN9U8A6_9DINO</name>
<sequence length="296" mass="31104">MGDLMEAEHIQVPGELADLAGCPASWGDGLELAAQPDRKKAGEEGGCAGLAWASCAMRGWRESMEDASLVLPVGYVGGEWRDAALFGVFDGHGGEQVSRLVARRLPGALAELGGELRQDPEKGLAAAYLRMDEFLRGPGSAAELREMTLPGNEVRDSAEFTGTTAVCCVLEVGATPTEGKITVANVGDSRAVLCRQGLAVALTEDHKPNLPRETARIEAAGSYVEEETVPGGGTGYRVNGNLNLSRALGDLHYKEPHLPPAEQTISGVPDTQSLSWKVIGQGGVSPTSTDLRRSGN</sequence>
<evidence type="ECO:0000256" key="10">
    <source>
        <dbReference type="ARBA" id="ARBA00047761"/>
    </source>
</evidence>
<dbReference type="PANTHER" id="PTHR13832:SF803">
    <property type="entry name" value="PROTEIN PHOSPHATASE 1G"/>
    <property type="match status" value="1"/>
</dbReference>
<protein>
    <recommendedName>
        <fullName evidence="4">protein-serine/threonine phosphatase</fullName>
        <ecNumber evidence="4">3.1.3.16</ecNumber>
    </recommendedName>
</protein>
<evidence type="ECO:0000313" key="15">
    <source>
        <dbReference type="Proteomes" id="UP001189429"/>
    </source>
</evidence>
<proteinExistence type="inferred from homology"/>
<dbReference type="EC" id="3.1.3.16" evidence="4"/>
<keyword evidence="8 12" id="KW-0904">Protein phosphatase</keyword>
<dbReference type="SUPFAM" id="SSF81606">
    <property type="entry name" value="PP2C-like"/>
    <property type="match status" value="1"/>
</dbReference>
<evidence type="ECO:0000313" key="14">
    <source>
        <dbReference type="EMBL" id="CAK0855194.1"/>
    </source>
</evidence>
<dbReference type="InterPro" id="IPR000222">
    <property type="entry name" value="PP2C_BS"/>
</dbReference>
<comment type="subcellular location">
    <subcellularLocation>
        <location evidence="2">Membrane</location>
        <topology evidence="2">Peripheral membrane protein</topology>
    </subcellularLocation>
</comment>
<gene>
    <name evidence="14" type="ORF">PCOR1329_LOCUS45999</name>
</gene>
<evidence type="ECO:0000256" key="4">
    <source>
        <dbReference type="ARBA" id="ARBA00013081"/>
    </source>
</evidence>
<evidence type="ECO:0000256" key="7">
    <source>
        <dbReference type="ARBA" id="ARBA00022842"/>
    </source>
</evidence>
<dbReference type="CDD" id="cd00143">
    <property type="entry name" value="PP2Cc"/>
    <property type="match status" value="1"/>
</dbReference>
<dbReference type="InterPro" id="IPR015655">
    <property type="entry name" value="PP2C"/>
</dbReference>
<reference evidence="14" key="1">
    <citation type="submission" date="2023-10" db="EMBL/GenBank/DDBJ databases">
        <authorList>
            <person name="Chen Y."/>
            <person name="Shah S."/>
            <person name="Dougan E. K."/>
            <person name="Thang M."/>
            <person name="Chan C."/>
        </authorList>
    </citation>
    <scope>NUCLEOTIDE SEQUENCE [LARGE SCALE GENOMIC DNA]</scope>
</reference>
<evidence type="ECO:0000259" key="13">
    <source>
        <dbReference type="PROSITE" id="PS51746"/>
    </source>
</evidence>
<comment type="catalytic activity">
    <reaction evidence="11">
        <text>O-phospho-L-threonyl-[protein] + H2O = L-threonyl-[protein] + phosphate</text>
        <dbReference type="Rhea" id="RHEA:47004"/>
        <dbReference type="Rhea" id="RHEA-COMP:11060"/>
        <dbReference type="Rhea" id="RHEA-COMP:11605"/>
        <dbReference type="ChEBI" id="CHEBI:15377"/>
        <dbReference type="ChEBI" id="CHEBI:30013"/>
        <dbReference type="ChEBI" id="CHEBI:43474"/>
        <dbReference type="ChEBI" id="CHEBI:61977"/>
        <dbReference type="EC" id="3.1.3.16"/>
    </reaction>
</comment>
<dbReference type="Gene3D" id="3.60.40.10">
    <property type="entry name" value="PPM-type phosphatase domain"/>
    <property type="match status" value="1"/>
</dbReference>
<dbReference type="InterPro" id="IPR001932">
    <property type="entry name" value="PPM-type_phosphatase-like_dom"/>
</dbReference>
<evidence type="ECO:0000256" key="11">
    <source>
        <dbReference type="ARBA" id="ARBA00048336"/>
    </source>
</evidence>
<evidence type="ECO:0000256" key="1">
    <source>
        <dbReference type="ARBA" id="ARBA00001936"/>
    </source>
</evidence>
<keyword evidence="15" id="KW-1185">Reference proteome</keyword>
<comment type="similarity">
    <text evidence="3 12">Belongs to the PP2C family.</text>
</comment>
<feature type="domain" description="PPM-type phosphatase" evidence="13">
    <location>
        <begin position="51"/>
        <end position="296"/>
    </location>
</feature>
<keyword evidence="7" id="KW-0460">Magnesium</keyword>
<evidence type="ECO:0000256" key="9">
    <source>
        <dbReference type="ARBA" id="ARBA00023211"/>
    </source>
</evidence>
<dbReference type="Proteomes" id="UP001189429">
    <property type="component" value="Unassembled WGS sequence"/>
</dbReference>
<evidence type="ECO:0000256" key="2">
    <source>
        <dbReference type="ARBA" id="ARBA00004170"/>
    </source>
</evidence>
<evidence type="ECO:0000256" key="8">
    <source>
        <dbReference type="ARBA" id="ARBA00022912"/>
    </source>
</evidence>
<dbReference type="PROSITE" id="PS01032">
    <property type="entry name" value="PPM_1"/>
    <property type="match status" value="1"/>
</dbReference>
<comment type="cofactor">
    <cofactor evidence="1">
        <name>Mn(2+)</name>
        <dbReference type="ChEBI" id="CHEBI:29035"/>
    </cofactor>
</comment>
<keyword evidence="9" id="KW-0464">Manganese</keyword>
<evidence type="ECO:0000256" key="6">
    <source>
        <dbReference type="ARBA" id="ARBA00022801"/>
    </source>
</evidence>
<evidence type="ECO:0000256" key="5">
    <source>
        <dbReference type="ARBA" id="ARBA00022723"/>
    </source>
</evidence>
<dbReference type="EMBL" id="CAUYUJ010015527">
    <property type="protein sequence ID" value="CAK0855194.1"/>
    <property type="molecule type" value="Genomic_DNA"/>
</dbReference>
<keyword evidence="6 12" id="KW-0378">Hydrolase</keyword>